<dbReference type="OrthoDB" id="377083at2759"/>
<feature type="transmembrane region" description="Helical" evidence="11">
    <location>
        <begin position="542"/>
        <end position="568"/>
    </location>
</feature>
<evidence type="ECO:0000313" key="13">
    <source>
        <dbReference type="Proteomes" id="UP000001861"/>
    </source>
</evidence>
<keyword evidence="4" id="KW-0808">Transferase</keyword>
<evidence type="ECO:0000256" key="1">
    <source>
        <dbReference type="ARBA" id="ARBA00004477"/>
    </source>
</evidence>
<evidence type="ECO:0000256" key="7">
    <source>
        <dbReference type="ARBA" id="ARBA00022824"/>
    </source>
</evidence>
<evidence type="ECO:0000256" key="5">
    <source>
        <dbReference type="ARBA" id="ARBA00022692"/>
    </source>
</evidence>
<feature type="transmembrane region" description="Helical" evidence="11">
    <location>
        <begin position="174"/>
        <end position="195"/>
    </location>
</feature>
<dbReference type="PANTHER" id="PTHR13205:SF15">
    <property type="entry name" value="DOLICHOL KINASE"/>
    <property type="match status" value="1"/>
</dbReference>
<feature type="transmembrane region" description="Helical" evidence="11">
    <location>
        <begin position="666"/>
        <end position="685"/>
    </location>
</feature>
<comment type="subcellular location">
    <subcellularLocation>
        <location evidence="1">Endoplasmic reticulum membrane</location>
        <topology evidence="1">Multi-pass membrane protein</topology>
    </subcellularLocation>
</comment>
<evidence type="ECO:0000256" key="4">
    <source>
        <dbReference type="ARBA" id="ARBA00022679"/>
    </source>
</evidence>
<dbReference type="AlphaFoldDB" id="D6RM32"/>
<dbReference type="InParanoid" id="D6RM32"/>
<keyword evidence="9 11" id="KW-0472">Membrane</keyword>
<evidence type="ECO:0000256" key="3">
    <source>
        <dbReference type="ARBA" id="ARBA00012132"/>
    </source>
</evidence>
<dbReference type="GO" id="GO:0004168">
    <property type="term" value="F:dolichol kinase activity"/>
    <property type="evidence" value="ECO:0007669"/>
    <property type="project" value="UniProtKB-EC"/>
</dbReference>
<keyword evidence="7" id="KW-0256">Endoplasmic reticulum</keyword>
<dbReference type="InterPro" id="IPR032974">
    <property type="entry name" value="Polypren_kinase"/>
</dbReference>
<dbReference type="GO" id="GO:0043048">
    <property type="term" value="P:dolichyl monophosphate biosynthetic process"/>
    <property type="evidence" value="ECO:0007669"/>
    <property type="project" value="TreeGrafter"/>
</dbReference>
<proteinExistence type="inferred from homology"/>
<organism evidence="12 13">
    <name type="scientific">Coprinopsis cinerea (strain Okayama-7 / 130 / ATCC MYA-4618 / FGSC 9003)</name>
    <name type="common">Inky cap fungus</name>
    <name type="synonym">Hormographiella aspergillata</name>
    <dbReference type="NCBI Taxonomy" id="240176"/>
    <lineage>
        <taxon>Eukaryota</taxon>
        <taxon>Fungi</taxon>
        <taxon>Dikarya</taxon>
        <taxon>Basidiomycota</taxon>
        <taxon>Agaricomycotina</taxon>
        <taxon>Agaricomycetes</taxon>
        <taxon>Agaricomycetidae</taxon>
        <taxon>Agaricales</taxon>
        <taxon>Agaricineae</taxon>
        <taxon>Psathyrellaceae</taxon>
        <taxon>Coprinopsis</taxon>
    </lineage>
</organism>
<feature type="transmembrane region" description="Helical" evidence="11">
    <location>
        <begin position="417"/>
        <end position="438"/>
    </location>
</feature>
<feature type="transmembrane region" description="Helical" evidence="11">
    <location>
        <begin position="254"/>
        <end position="273"/>
    </location>
</feature>
<dbReference type="Proteomes" id="UP000001861">
    <property type="component" value="Unassembled WGS sequence"/>
</dbReference>
<dbReference type="GeneID" id="9378348"/>
<dbReference type="HOGENOM" id="CLU_012442_0_0_1"/>
<feature type="transmembrane region" description="Helical" evidence="11">
    <location>
        <begin position="372"/>
        <end position="397"/>
    </location>
</feature>
<name>D6RM32_COPC7</name>
<feature type="transmembrane region" description="Helical" evidence="11">
    <location>
        <begin position="221"/>
        <end position="242"/>
    </location>
</feature>
<dbReference type="KEGG" id="cci:CC1G_14421"/>
<evidence type="ECO:0000313" key="12">
    <source>
        <dbReference type="EMBL" id="EFI27930.1"/>
    </source>
</evidence>
<sequence>MSASSHLLGVSTKEIDDGHHWHALELRILAFLSACYIMWTHSELSFTQTPTVNKDQEAPQNLNPTPSTSANRSSSPRAFDNKDMRKGSISSNVKADSGYIWMSVPKNYRDCGDDGIATGLLLGPLIATSVLISSIHTRSTSAEPLPKDWLIEPPRVLPGLSSAMDALVLSRHSLVNLSTFCATILLIHVCASWWLEGLYTKGTNKPEGERASVPRSEGRRFWYYALFTVTVSLLMVVLKITFSQSGIGIWKDLSTFEAAITAPFYSLTLYAGLRLAHRGFTVGELGLVCLGGTAVCLEFLNLTKARIWPITTRYIRTYRLPTPLLIFQIALIVGSLLTGFLLSPFLVLSRNNAQRPAHRIRSPEQKLRNRRYYALGFYVGSVLIIVGLIGLWTRWLLGNRDPWLWTMFYLLEGRNKWSRPVLLGYWALLGSISVAGWGRQLSRSRKYRLRSQEQSMSVQAYDVPMGSSLTSSPEHPNSSHSSASPIGGSMSFATLGNIGMPSLPNLPNGSNVSNVASELLDAADKRVPTLSLNARRKYFHGLAVLMFVPGVAFDPAFTHLAFSAAFALFTFTEYIRYFAVYPFGAAIHLFMNDFLDHRDGGTAILSHFYLLTGCSGSLWLEDPSKLRQVTGILTLGVGDAAASIVGRRIGLRRWSPTTGKTVEGSLAFVGSIFATAWFLRLLGFVETFPSLRYLLTLMCAALLEALSDQNDNLTLPLYTWSMLVVIGSKRIL</sequence>
<comment type="caution">
    <text evidence="12">The sequence shown here is derived from an EMBL/GenBank/DDBJ whole genome shotgun (WGS) entry which is preliminary data.</text>
</comment>
<dbReference type="EC" id="2.7.1.108" evidence="3"/>
<evidence type="ECO:0000256" key="8">
    <source>
        <dbReference type="ARBA" id="ARBA00022989"/>
    </source>
</evidence>
<dbReference type="OMA" id="TIAKLWP"/>
<dbReference type="STRING" id="240176.D6RM32"/>
<dbReference type="GO" id="GO:0005789">
    <property type="term" value="C:endoplasmic reticulum membrane"/>
    <property type="evidence" value="ECO:0007669"/>
    <property type="project" value="UniProtKB-SubCell"/>
</dbReference>
<keyword evidence="13" id="KW-1185">Reference proteome</keyword>
<feature type="transmembrane region" description="Helical" evidence="11">
    <location>
        <begin position="325"/>
        <end position="351"/>
    </location>
</feature>
<comment type="similarity">
    <text evidence="2">Belongs to the polyprenol kinase family.</text>
</comment>
<keyword evidence="6 12" id="KW-0418">Kinase</keyword>
<accession>D6RM32</accession>
<dbReference type="eggNOG" id="KOG2468">
    <property type="taxonomic scope" value="Eukaryota"/>
</dbReference>
<reference evidence="12 13" key="1">
    <citation type="journal article" date="2010" name="Proc. Natl. Acad. Sci. U.S.A.">
        <title>Insights into evolution of multicellular fungi from the assembled chromosomes of the mushroom Coprinopsis cinerea (Coprinus cinereus).</title>
        <authorList>
            <person name="Stajich J.E."/>
            <person name="Wilke S.K."/>
            <person name="Ahren D."/>
            <person name="Au C.H."/>
            <person name="Birren B.W."/>
            <person name="Borodovsky M."/>
            <person name="Burns C."/>
            <person name="Canback B."/>
            <person name="Casselton L.A."/>
            <person name="Cheng C.K."/>
            <person name="Deng J."/>
            <person name="Dietrich F.S."/>
            <person name="Fargo D.C."/>
            <person name="Farman M.L."/>
            <person name="Gathman A.C."/>
            <person name="Goldberg J."/>
            <person name="Guigo R."/>
            <person name="Hoegger P.J."/>
            <person name="Hooker J.B."/>
            <person name="Huggins A."/>
            <person name="James T.Y."/>
            <person name="Kamada T."/>
            <person name="Kilaru S."/>
            <person name="Kodira C."/>
            <person name="Kues U."/>
            <person name="Kupfer D."/>
            <person name="Kwan H.S."/>
            <person name="Lomsadze A."/>
            <person name="Li W."/>
            <person name="Lilly W.W."/>
            <person name="Ma L.J."/>
            <person name="Mackey A.J."/>
            <person name="Manning G."/>
            <person name="Martin F."/>
            <person name="Muraguchi H."/>
            <person name="Natvig D.O."/>
            <person name="Palmerini H."/>
            <person name="Ramesh M.A."/>
            <person name="Rehmeyer C.J."/>
            <person name="Roe B.A."/>
            <person name="Shenoy N."/>
            <person name="Stanke M."/>
            <person name="Ter-Hovhannisyan V."/>
            <person name="Tunlid A."/>
            <person name="Velagapudi R."/>
            <person name="Vision T.J."/>
            <person name="Zeng Q."/>
            <person name="Zolan M.E."/>
            <person name="Pukkila P.J."/>
        </authorList>
    </citation>
    <scope>NUCLEOTIDE SEQUENCE [LARGE SCALE GENOMIC DNA]</scope>
    <source>
        <strain evidence="13">Okayama-7 / 130 / ATCC MYA-4618 / FGSC 9003</strain>
    </source>
</reference>
<feature type="region of interest" description="Disordered" evidence="10">
    <location>
        <begin position="51"/>
        <end position="90"/>
    </location>
</feature>
<dbReference type="EMBL" id="AACS02000004">
    <property type="protein sequence ID" value="EFI27930.1"/>
    <property type="molecule type" value="Genomic_DNA"/>
</dbReference>
<evidence type="ECO:0000256" key="2">
    <source>
        <dbReference type="ARBA" id="ARBA00010794"/>
    </source>
</evidence>
<evidence type="ECO:0000256" key="9">
    <source>
        <dbReference type="ARBA" id="ARBA00023136"/>
    </source>
</evidence>
<feature type="compositionally biased region" description="Polar residues" evidence="10">
    <location>
        <begin position="51"/>
        <end position="76"/>
    </location>
</feature>
<dbReference type="VEuPathDB" id="FungiDB:CC1G_14421"/>
<dbReference type="RefSeq" id="XP_002911424.1">
    <property type="nucleotide sequence ID" value="XM_002911378.1"/>
</dbReference>
<keyword evidence="8 11" id="KW-1133">Transmembrane helix</keyword>
<evidence type="ECO:0000256" key="11">
    <source>
        <dbReference type="SAM" id="Phobius"/>
    </source>
</evidence>
<dbReference type="PANTHER" id="PTHR13205">
    <property type="entry name" value="TRANSMEMBRANE PROTEIN 15-RELATED"/>
    <property type="match status" value="1"/>
</dbReference>
<evidence type="ECO:0000256" key="6">
    <source>
        <dbReference type="ARBA" id="ARBA00022777"/>
    </source>
</evidence>
<feature type="transmembrane region" description="Helical" evidence="11">
    <location>
        <begin position="574"/>
        <end position="591"/>
    </location>
</feature>
<evidence type="ECO:0000256" key="10">
    <source>
        <dbReference type="SAM" id="MobiDB-lite"/>
    </source>
</evidence>
<protein>
    <recommendedName>
        <fullName evidence="3">dolichol kinase</fullName>
        <ecNumber evidence="3">2.7.1.108</ecNumber>
    </recommendedName>
</protein>
<gene>
    <name evidence="12" type="ORF">CC1G_14421</name>
</gene>
<keyword evidence="5 11" id="KW-0812">Transmembrane</keyword>